<keyword evidence="2" id="KW-0496">Mitochondrion</keyword>
<keyword evidence="1" id="KW-0812">Transmembrane</keyword>
<protein>
    <submittedName>
        <fullName evidence="2">ATP synthase F0 subunit 8</fullName>
    </submittedName>
</protein>
<evidence type="ECO:0000256" key="1">
    <source>
        <dbReference type="SAM" id="Phobius"/>
    </source>
</evidence>
<geneLocation type="mitochondrion" evidence="2"/>
<feature type="transmembrane region" description="Helical" evidence="1">
    <location>
        <begin position="6"/>
        <end position="30"/>
    </location>
</feature>
<dbReference type="EMBL" id="KX494106">
    <property type="protein sequence ID" value="ARX96630.1"/>
    <property type="molecule type" value="Genomic_DNA"/>
</dbReference>
<evidence type="ECO:0000313" key="2">
    <source>
        <dbReference type="EMBL" id="ARX96630.1"/>
    </source>
</evidence>
<gene>
    <name evidence="2" type="primary">atp8</name>
</gene>
<organism evidence="2">
    <name type="scientific">Osmia excavata</name>
    <dbReference type="NCBI Taxonomy" id="124290"/>
    <lineage>
        <taxon>Eukaryota</taxon>
        <taxon>Metazoa</taxon>
        <taxon>Ecdysozoa</taxon>
        <taxon>Arthropoda</taxon>
        <taxon>Hexapoda</taxon>
        <taxon>Insecta</taxon>
        <taxon>Pterygota</taxon>
        <taxon>Neoptera</taxon>
        <taxon>Endopterygota</taxon>
        <taxon>Hymenoptera</taxon>
        <taxon>Apocrita</taxon>
        <taxon>Aculeata</taxon>
        <taxon>Apoidea</taxon>
        <taxon>Anthophila</taxon>
        <taxon>Megachilidae</taxon>
        <taxon>Megachilinae</taxon>
        <taxon>Osmia</taxon>
    </lineage>
</organism>
<keyword evidence="1" id="KW-1133">Transmembrane helix</keyword>
<name>A0A2R2Z377_9HYME</name>
<sequence>MPQMSPSYWMMISIFELLIFFMLIFKIYFFPINLKIYFPKKSFKTFKIFNWKW</sequence>
<accession>A0A2R2Z377</accession>
<proteinExistence type="predicted"/>
<reference evidence="2" key="1">
    <citation type="journal article" date="2018" name="Mol. Phylogenet. Evol.">
        <title>Gene arrangement and sequence of mitochondrial genomes yield insights into the phylogeny and evolution of bees and sphecid wasps (Hymenoptera: Apoidea).</title>
        <authorList>
            <person name="Zheng B.Y."/>
            <person name="Cao L.J."/>
            <person name="Tang P."/>
            <person name="van Achterberg K."/>
            <person name="Hoffmann A.A."/>
            <person name="Chen H.Y."/>
            <person name="Chen X.X."/>
            <person name="Wei S.J."/>
        </authorList>
    </citation>
    <scope>NUCLEOTIDE SEQUENCE</scope>
</reference>
<keyword evidence="1" id="KW-0472">Membrane</keyword>
<dbReference type="AlphaFoldDB" id="A0A2R2Z377"/>